<accession>A0A6A4VEA0</accession>
<sequence length="156" mass="16794">MSSLMRQDNELFRQLLSLHDSIEALKHGDGSLSAGSSLCSLADIEEEDTISTPSTDLDRQSHLSTETDNLSLVKGDSGSERSFFSEILHVTGMSQWAKTRLLGPASLTATQVTPPSPRQAAPSPHSPGAEKAPLRRHRKQGSCDSGIVDQEIRGQA</sequence>
<name>A0A6A4VEA0_AMPAM</name>
<evidence type="ECO:0000313" key="3">
    <source>
        <dbReference type="Proteomes" id="UP000440578"/>
    </source>
</evidence>
<protein>
    <submittedName>
        <fullName evidence="2">Uncharacterized protein</fullName>
    </submittedName>
</protein>
<feature type="region of interest" description="Disordered" evidence="1">
    <location>
        <begin position="107"/>
        <end position="156"/>
    </location>
</feature>
<dbReference type="OrthoDB" id="6383008at2759"/>
<gene>
    <name evidence="2" type="ORF">FJT64_012889</name>
</gene>
<organism evidence="2 3">
    <name type="scientific">Amphibalanus amphitrite</name>
    <name type="common">Striped barnacle</name>
    <name type="synonym">Balanus amphitrite</name>
    <dbReference type="NCBI Taxonomy" id="1232801"/>
    <lineage>
        <taxon>Eukaryota</taxon>
        <taxon>Metazoa</taxon>
        <taxon>Ecdysozoa</taxon>
        <taxon>Arthropoda</taxon>
        <taxon>Crustacea</taxon>
        <taxon>Multicrustacea</taxon>
        <taxon>Cirripedia</taxon>
        <taxon>Thoracica</taxon>
        <taxon>Thoracicalcarea</taxon>
        <taxon>Balanomorpha</taxon>
        <taxon>Balanoidea</taxon>
        <taxon>Balanidae</taxon>
        <taxon>Amphibalaninae</taxon>
        <taxon>Amphibalanus</taxon>
    </lineage>
</organism>
<dbReference type="EMBL" id="VIIS01002082">
    <property type="protein sequence ID" value="KAF0288732.1"/>
    <property type="molecule type" value="Genomic_DNA"/>
</dbReference>
<evidence type="ECO:0000313" key="2">
    <source>
        <dbReference type="EMBL" id="KAF0288732.1"/>
    </source>
</evidence>
<feature type="region of interest" description="Disordered" evidence="1">
    <location>
        <begin position="50"/>
        <end position="78"/>
    </location>
</feature>
<comment type="caution">
    <text evidence="2">The sequence shown here is derived from an EMBL/GenBank/DDBJ whole genome shotgun (WGS) entry which is preliminary data.</text>
</comment>
<proteinExistence type="predicted"/>
<keyword evidence="3" id="KW-1185">Reference proteome</keyword>
<evidence type="ECO:0000256" key="1">
    <source>
        <dbReference type="SAM" id="MobiDB-lite"/>
    </source>
</evidence>
<reference evidence="2 3" key="1">
    <citation type="submission" date="2019-07" db="EMBL/GenBank/DDBJ databases">
        <title>Draft genome assembly of a fouling barnacle, Amphibalanus amphitrite (Darwin, 1854): The first reference genome for Thecostraca.</title>
        <authorList>
            <person name="Kim W."/>
        </authorList>
    </citation>
    <scope>NUCLEOTIDE SEQUENCE [LARGE SCALE GENOMIC DNA]</scope>
    <source>
        <strain evidence="2">SNU_AA5</strain>
        <tissue evidence="2">Soma without cirri and trophi</tissue>
    </source>
</reference>
<dbReference type="Proteomes" id="UP000440578">
    <property type="component" value="Unassembled WGS sequence"/>
</dbReference>
<dbReference type="AlphaFoldDB" id="A0A6A4VEA0"/>